<evidence type="ECO:0000256" key="4">
    <source>
        <dbReference type="PROSITE-ProRule" id="PRU00335"/>
    </source>
</evidence>
<dbReference type="EMBL" id="BAAAGX010000015">
    <property type="protein sequence ID" value="GAA0249170.1"/>
    <property type="molecule type" value="Genomic_DNA"/>
</dbReference>
<dbReference type="Proteomes" id="UP001500967">
    <property type="component" value="Unassembled WGS sequence"/>
</dbReference>
<dbReference type="PRINTS" id="PR00455">
    <property type="entry name" value="HTHTETR"/>
</dbReference>
<dbReference type="InterPro" id="IPR001647">
    <property type="entry name" value="HTH_TetR"/>
</dbReference>
<name>A0ABN0UFU7_9ACTN</name>
<dbReference type="InterPro" id="IPR036271">
    <property type="entry name" value="Tet_transcr_reg_TetR-rel_C_sf"/>
</dbReference>
<dbReference type="InterPro" id="IPR023772">
    <property type="entry name" value="DNA-bd_HTH_TetR-type_CS"/>
</dbReference>
<proteinExistence type="predicted"/>
<gene>
    <name evidence="6" type="ORF">GCM10009539_38010</name>
</gene>
<evidence type="ECO:0000256" key="1">
    <source>
        <dbReference type="ARBA" id="ARBA00023015"/>
    </source>
</evidence>
<dbReference type="SUPFAM" id="SSF48498">
    <property type="entry name" value="Tetracyclin repressor-like, C-terminal domain"/>
    <property type="match status" value="1"/>
</dbReference>
<dbReference type="InterPro" id="IPR009057">
    <property type="entry name" value="Homeodomain-like_sf"/>
</dbReference>
<accession>A0ABN0UFU7</accession>
<dbReference type="PROSITE" id="PS01081">
    <property type="entry name" value="HTH_TETR_1"/>
    <property type="match status" value="1"/>
</dbReference>
<dbReference type="RefSeq" id="WP_344650184.1">
    <property type="nucleotide sequence ID" value="NZ_BAAAGX010000015.1"/>
</dbReference>
<evidence type="ECO:0000313" key="7">
    <source>
        <dbReference type="Proteomes" id="UP001500967"/>
    </source>
</evidence>
<dbReference type="PROSITE" id="PS50977">
    <property type="entry name" value="HTH_TETR_2"/>
    <property type="match status" value="1"/>
</dbReference>
<organism evidence="6 7">
    <name type="scientific">Cryptosporangium japonicum</name>
    <dbReference type="NCBI Taxonomy" id="80872"/>
    <lineage>
        <taxon>Bacteria</taxon>
        <taxon>Bacillati</taxon>
        <taxon>Actinomycetota</taxon>
        <taxon>Actinomycetes</taxon>
        <taxon>Cryptosporangiales</taxon>
        <taxon>Cryptosporangiaceae</taxon>
        <taxon>Cryptosporangium</taxon>
    </lineage>
</organism>
<evidence type="ECO:0000313" key="6">
    <source>
        <dbReference type="EMBL" id="GAA0249170.1"/>
    </source>
</evidence>
<keyword evidence="7" id="KW-1185">Reference proteome</keyword>
<dbReference type="Gene3D" id="1.10.10.60">
    <property type="entry name" value="Homeodomain-like"/>
    <property type="match status" value="1"/>
</dbReference>
<dbReference type="InterPro" id="IPR050109">
    <property type="entry name" value="HTH-type_TetR-like_transc_reg"/>
</dbReference>
<dbReference type="PANTHER" id="PTHR30055:SF148">
    <property type="entry name" value="TETR-FAMILY TRANSCRIPTIONAL REGULATOR"/>
    <property type="match status" value="1"/>
</dbReference>
<sequence length="187" mass="20202">MAPDSRVQKSRAAVLAQTYELLTEGGIGGVSIDEVARRSGVAKTTIYRHWPSKAALLVEACSTIGTPPETPDTGSLAGDLTVLTERLAEQLRTARWAAVLPSIIDAAERDPDLAGLHTALHAEIMEPFTTVTERAQARGELAANREPADLVAAIAGPLFYRRWFSREPLDDAVIHHIVRDALTQVTT</sequence>
<reference evidence="6 7" key="1">
    <citation type="journal article" date="2019" name="Int. J. Syst. Evol. Microbiol.">
        <title>The Global Catalogue of Microorganisms (GCM) 10K type strain sequencing project: providing services to taxonomists for standard genome sequencing and annotation.</title>
        <authorList>
            <consortium name="The Broad Institute Genomics Platform"/>
            <consortium name="The Broad Institute Genome Sequencing Center for Infectious Disease"/>
            <person name="Wu L."/>
            <person name="Ma J."/>
        </authorList>
    </citation>
    <scope>NUCLEOTIDE SEQUENCE [LARGE SCALE GENOMIC DNA]</scope>
    <source>
        <strain evidence="6 7">JCM 10425</strain>
    </source>
</reference>
<evidence type="ECO:0000256" key="2">
    <source>
        <dbReference type="ARBA" id="ARBA00023125"/>
    </source>
</evidence>
<keyword evidence="2 4" id="KW-0238">DNA-binding</keyword>
<feature type="DNA-binding region" description="H-T-H motif" evidence="4">
    <location>
        <begin position="31"/>
        <end position="50"/>
    </location>
</feature>
<dbReference type="Pfam" id="PF16859">
    <property type="entry name" value="TetR_C_11"/>
    <property type="match status" value="1"/>
</dbReference>
<keyword evidence="1" id="KW-0805">Transcription regulation</keyword>
<dbReference type="Pfam" id="PF00440">
    <property type="entry name" value="TetR_N"/>
    <property type="match status" value="1"/>
</dbReference>
<evidence type="ECO:0000259" key="5">
    <source>
        <dbReference type="PROSITE" id="PS50977"/>
    </source>
</evidence>
<evidence type="ECO:0000256" key="3">
    <source>
        <dbReference type="ARBA" id="ARBA00023163"/>
    </source>
</evidence>
<dbReference type="PANTHER" id="PTHR30055">
    <property type="entry name" value="HTH-TYPE TRANSCRIPTIONAL REGULATOR RUTR"/>
    <property type="match status" value="1"/>
</dbReference>
<comment type="caution">
    <text evidence="6">The sequence shown here is derived from an EMBL/GenBank/DDBJ whole genome shotgun (WGS) entry which is preliminary data.</text>
</comment>
<feature type="domain" description="HTH tetR-type" evidence="5">
    <location>
        <begin position="8"/>
        <end position="68"/>
    </location>
</feature>
<dbReference type="SUPFAM" id="SSF46689">
    <property type="entry name" value="Homeodomain-like"/>
    <property type="match status" value="1"/>
</dbReference>
<protein>
    <submittedName>
        <fullName evidence="6">TetR/AcrR family transcriptional regulator</fullName>
    </submittedName>
</protein>
<dbReference type="Gene3D" id="1.10.357.10">
    <property type="entry name" value="Tetracycline Repressor, domain 2"/>
    <property type="match status" value="1"/>
</dbReference>
<keyword evidence="3" id="KW-0804">Transcription</keyword>
<dbReference type="InterPro" id="IPR011075">
    <property type="entry name" value="TetR_C"/>
</dbReference>